<comment type="caution">
    <text evidence="8">The sequence shown here is derived from an EMBL/GenBank/DDBJ whole genome shotgun (WGS) entry which is preliminary data.</text>
</comment>
<feature type="transmembrane region" description="Helical" evidence="6">
    <location>
        <begin position="62"/>
        <end position="84"/>
    </location>
</feature>
<keyword evidence="4 6" id="KW-0472">Membrane</keyword>
<evidence type="ECO:0008006" key="10">
    <source>
        <dbReference type="Google" id="ProtNLM"/>
    </source>
</evidence>
<keyword evidence="2 6" id="KW-0256">Endoplasmic reticulum</keyword>
<keyword evidence="3 6" id="KW-1133">Transmembrane helix</keyword>
<dbReference type="EMBL" id="JAEPRB010000031">
    <property type="protein sequence ID" value="KAG2225152.1"/>
    <property type="molecule type" value="Genomic_DNA"/>
</dbReference>
<keyword evidence="1 6" id="KW-0812">Transmembrane</keyword>
<dbReference type="GO" id="GO:0005789">
    <property type="term" value="C:endoplasmic reticulum membrane"/>
    <property type="evidence" value="ECO:0007669"/>
    <property type="project" value="UniProtKB-SubCell"/>
</dbReference>
<evidence type="ECO:0000313" key="8">
    <source>
        <dbReference type="EMBL" id="KAG2225152.1"/>
    </source>
</evidence>
<evidence type="ECO:0000256" key="2">
    <source>
        <dbReference type="ARBA" id="ARBA00022824"/>
    </source>
</evidence>
<evidence type="ECO:0000256" key="4">
    <source>
        <dbReference type="ARBA" id="ARBA00023136"/>
    </source>
</evidence>
<keyword evidence="5 6" id="KW-0968">Cytoplasmic vesicle</keyword>
<keyword evidence="9" id="KW-1185">Reference proteome</keyword>
<dbReference type="GO" id="GO:0033116">
    <property type="term" value="C:endoplasmic reticulum-Golgi intermediate compartment membrane"/>
    <property type="evidence" value="ECO:0007669"/>
    <property type="project" value="UniProtKB-SubCell"/>
</dbReference>
<feature type="compositionally biased region" description="Polar residues" evidence="7">
    <location>
        <begin position="1"/>
        <end position="12"/>
    </location>
</feature>
<dbReference type="OrthoDB" id="160405at2759"/>
<dbReference type="InterPro" id="IPR019013">
    <property type="entry name" value="Vma21"/>
</dbReference>
<dbReference type="GO" id="GO:0070072">
    <property type="term" value="P:vacuolar proton-transporting V-type ATPase complex assembly"/>
    <property type="evidence" value="ECO:0007669"/>
    <property type="project" value="UniProtKB-UniRule"/>
</dbReference>
<accession>A0A8H7S9A5</accession>
<proteinExistence type="inferred from homology"/>
<sequence>MSSSNNIQSTQGRLPLGSDKQAGAVGFSVIIKLIFFTLAMFILPIGTYYYTVNGIFEGNGTYAAGAAAGMANLVAVGYILAAVLEDKNNDKKDKKE</sequence>
<evidence type="ECO:0000256" key="6">
    <source>
        <dbReference type="HAMAP-Rule" id="MF_03058"/>
    </source>
</evidence>
<dbReference type="Pfam" id="PF09446">
    <property type="entry name" value="VMA21"/>
    <property type="match status" value="1"/>
</dbReference>
<comment type="subcellular location">
    <subcellularLocation>
        <location evidence="6">Endoplasmic reticulum membrane</location>
        <topology evidence="6">Multi-pass membrane protein</topology>
    </subcellularLocation>
    <subcellularLocation>
        <location evidence="6">Endoplasmic reticulum-Golgi intermediate compartment membrane</location>
        <topology evidence="6">Multi-pass membrane protein</topology>
    </subcellularLocation>
    <subcellularLocation>
        <location evidence="6">Cytoplasmic vesicle</location>
        <location evidence="6">COPII-coated vesicle membrane</location>
        <topology evidence="6">Multi-pass membrane protein</topology>
    </subcellularLocation>
</comment>
<comment type="function">
    <text evidence="6">Required for the assembly of the V0 complex of the vacuolar ATPase (V-ATPase) in the endoplasmic reticulum.</text>
</comment>
<feature type="region of interest" description="Disordered" evidence="7">
    <location>
        <begin position="1"/>
        <end position="20"/>
    </location>
</feature>
<reference evidence="8 9" key="1">
    <citation type="submission" date="2020-12" db="EMBL/GenBank/DDBJ databases">
        <title>Metabolic potential, ecology and presence of endohyphal bacteria is reflected in genomic diversity of Mucoromycotina.</title>
        <authorList>
            <person name="Muszewska A."/>
            <person name="Okrasinska A."/>
            <person name="Steczkiewicz K."/>
            <person name="Drgas O."/>
            <person name="Orlowska M."/>
            <person name="Perlinska-Lenart U."/>
            <person name="Aleksandrzak-Piekarczyk T."/>
            <person name="Szatraj K."/>
            <person name="Zielenkiewicz U."/>
            <person name="Pilsyk S."/>
            <person name="Malc E."/>
            <person name="Mieczkowski P."/>
            <person name="Kruszewska J.S."/>
            <person name="Biernat P."/>
            <person name="Pawlowska J."/>
        </authorList>
    </citation>
    <scope>NUCLEOTIDE SEQUENCE [LARGE SCALE GENOMIC DNA]</scope>
    <source>
        <strain evidence="8 9">CBS 142.35</strain>
    </source>
</reference>
<name>A0A8H7S9A5_9FUNG</name>
<feature type="transmembrane region" description="Helical" evidence="6">
    <location>
        <begin position="21"/>
        <end position="50"/>
    </location>
</feature>
<evidence type="ECO:0000256" key="3">
    <source>
        <dbReference type="ARBA" id="ARBA00022989"/>
    </source>
</evidence>
<comment type="similarity">
    <text evidence="6">Belongs to the VMA21 family.</text>
</comment>
<evidence type="ECO:0000256" key="1">
    <source>
        <dbReference type="ARBA" id="ARBA00022692"/>
    </source>
</evidence>
<gene>
    <name evidence="8" type="ORF">INT45_009481</name>
</gene>
<dbReference type="AlphaFoldDB" id="A0A8H7S9A5"/>
<dbReference type="Proteomes" id="UP000646827">
    <property type="component" value="Unassembled WGS sequence"/>
</dbReference>
<evidence type="ECO:0000256" key="7">
    <source>
        <dbReference type="SAM" id="MobiDB-lite"/>
    </source>
</evidence>
<organism evidence="8 9">
    <name type="scientific">Circinella minor</name>
    <dbReference type="NCBI Taxonomy" id="1195481"/>
    <lineage>
        <taxon>Eukaryota</taxon>
        <taxon>Fungi</taxon>
        <taxon>Fungi incertae sedis</taxon>
        <taxon>Mucoromycota</taxon>
        <taxon>Mucoromycotina</taxon>
        <taxon>Mucoromycetes</taxon>
        <taxon>Mucorales</taxon>
        <taxon>Lichtheimiaceae</taxon>
        <taxon>Circinella</taxon>
    </lineage>
</organism>
<protein>
    <recommendedName>
        <fullName evidence="10">Vacuolar ATPase assembly integral membrane protein VMA21</fullName>
    </recommendedName>
</protein>
<dbReference type="HAMAP" id="MF_03058">
    <property type="entry name" value="VMA21"/>
    <property type="match status" value="1"/>
</dbReference>
<comment type="caution">
    <text evidence="6">Lacks conserved residue(s) required for the propagation of feature annotation.</text>
</comment>
<evidence type="ECO:0000256" key="5">
    <source>
        <dbReference type="ARBA" id="ARBA00023329"/>
    </source>
</evidence>
<evidence type="ECO:0000313" key="9">
    <source>
        <dbReference type="Proteomes" id="UP000646827"/>
    </source>
</evidence>
<dbReference type="GO" id="GO:0012507">
    <property type="term" value="C:ER to Golgi transport vesicle membrane"/>
    <property type="evidence" value="ECO:0007669"/>
    <property type="project" value="UniProtKB-SubCell"/>
</dbReference>